<dbReference type="PANTHER" id="PTHR35936:SF32">
    <property type="entry name" value="MEMBRANE-BOUND LYTIC MUREIN TRANSGLYCOSYLASE F"/>
    <property type="match status" value="1"/>
</dbReference>
<evidence type="ECO:0000313" key="11">
    <source>
        <dbReference type="Proteomes" id="UP000094379"/>
    </source>
</evidence>
<dbReference type="PANTHER" id="PTHR35936">
    <property type="entry name" value="MEMBRANE-BOUND LYTIC MUREIN TRANSGLYCOSYLASE F"/>
    <property type="match status" value="1"/>
</dbReference>
<dbReference type="InterPro" id="IPR001638">
    <property type="entry name" value="Solute-binding_3/MltF_N"/>
</dbReference>
<dbReference type="GO" id="GO:0009279">
    <property type="term" value="C:cell outer membrane"/>
    <property type="evidence" value="ECO:0007669"/>
    <property type="project" value="UniProtKB-SubCell"/>
</dbReference>
<evidence type="ECO:0000259" key="9">
    <source>
        <dbReference type="SMART" id="SM00062"/>
    </source>
</evidence>
<dbReference type="HAMAP" id="MF_02016">
    <property type="entry name" value="MltF"/>
    <property type="match status" value="1"/>
</dbReference>
<keyword evidence="3 8" id="KW-0732">Signal</keyword>
<dbReference type="InterPro" id="IPR023703">
    <property type="entry name" value="MltF"/>
</dbReference>
<feature type="domain" description="Solute-binding protein family 3/N-terminal" evidence="9">
    <location>
        <begin position="23"/>
        <end position="247"/>
    </location>
</feature>
<comment type="caution">
    <text evidence="8">Lacks conserved residue(s) required for the propagation of feature annotation.</text>
</comment>
<dbReference type="SUPFAM" id="SSF53955">
    <property type="entry name" value="Lysozyme-like"/>
    <property type="match status" value="1"/>
</dbReference>
<comment type="similarity">
    <text evidence="8">In the C-terminal section; belongs to the transglycosylase Slt family.</text>
</comment>
<comment type="similarity">
    <text evidence="2">Belongs to the bacterial solute-binding protein 3 family.</text>
</comment>
<dbReference type="EC" id="4.2.2.n1" evidence="8"/>
<dbReference type="STRING" id="291169.A9E74_01606"/>
<reference evidence="10 11" key="1">
    <citation type="submission" date="2016-07" db="EMBL/GenBank/DDBJ databases">
        <title>Draft Genome Sequence of Methylophaga muralis Bur 1.</title>
        <authorList>
            <person name="Vasilenko O.V."/>
            <person name="Doronina N.V."/>
            <person name="Shmareva M.N."/>
            <person name="Tarlachkov S.V."/>
            <person name="Mustakhimov I."/>
            <person name="Trotsenko Y.A."/>
        </authorList>
    </citation>
    <scope>NUCLEOTIDE SEQUENCE [LARGE SCALE GENOMIC DNA]</scope>
    <source>
        <strain evidence="10 11">Bur 1</strain>
    </source>
</reference>
<evidence type="ECO:0000256" key="2">
    <source>
        <dbReference type="ARBA" id="ARBA00010333"/>
    </source>
</evidence>
<evidence type="ECO:0000256" key="5">
    <source>
        <dbReference type="ARBA" id="ARBA00023237"/>
    </source>
</evidence>
<keyword evidence="4 8" id="KW-0472">Membrane</keyword>
<dbReference type="GO" id="GO:0071555">
    <property type="term" value="P:cell wall organization"/>
    <property type="evidence" value="ECO:0007669"/>
    <property type="project" value="UniProtKB-KW"/>
</dbReference>
<gene>
    <name evidence="8 10" type="primary">mltF</name>
    <name evidence="10" type="ORF">A9E74_01606</name>
</gene>
<comment type="function">
    <text evidence="8">Murein-degrading enzyme that degrades murein glycan strands and insoluble, high-molecular weight murein sacculi, with the concomitant formation of a 1,6-anhydromuramoyl product. Lytic transglycosylases (LTs) play an integral role in the metabolism of the peptidoglycan (PG) sacculus. Their lytic action creates space within the PG sacculus to allow for its expansion as well as for the insertion of various structures such as secretion systems and flagella.</text>
</comment>
<dbReference type="CDD" id="cd13403">
    <property type="entry name" value="MLTF-like"/>
    <property type="match status" value="1"/>
</dbReference>
<comment type="catalytic activity">
    <reaction evidence="8">
        <text>Exolytic cleavage of the (1-&gt;4)-beta-glycosidic linkage between N-acetylmuramic acid (MurNAc) and N-acetylglucosamine (GlcNAc) residues in peptidoglycan, from either the reducing or the non-reducing ends of the peptidoglycan chains, with concomitant formation of a 1,6-anhydrobond in the MurNAc residue.</text>
        <dbReference type="EC" id="4.2.2.n1"/>
    </reaction>
</comment>
<dbReference type="SUPFAM" id="SSF53850">
    <property type="entry name" value="Periplasmic binding protein-like II"/>
    <property type="match status" value="1"/>
</dbReference>
<dbReference type="GO" id="GO:0016998">
    <property type="term" value="P:cell wall macromolecule catabolic process"/>
    <property type="evidence" value="ECO:0007669"/>
    <property type="project" value="UniProtKB-UniRule"/>
</dbReference>
<comment type="domain">
    <text evidence="8">The N-terminal domain does not have lytic activity and probably modulates enzymatic activity. The C-terminal domain is the catalytic active domain.</text>
</comment>
<comment type="similarity">
    <text evidence="1">Belongs to the transglycosylase Slt family.</text>
</comment>
<sequence length="456" mass="51512">MLCILNACSTSSNQLEQILERGELRVVSRYGLTSYYTNSGQLAGFEFDLAQAFADYLGVELKVTVPNTLSKTLDMIENGQADIAAAGLTITRARQNRLRFGPIYHEVTQQLIYRHGSPKPRDITEISSGQLEILANSSHAEQLALLQQEIPLLSWTENQSIDSSGLLQLVQLELIDYTIVDSNEMSASHGLYPELRVAFDVSDPQPLAWGMRRSEDMSLQLAVTAFFEEIENTGYLDQLIETYFGHIRRFDYVDSRAIHRRIQTHLPQYESMFKAAALAYGYDWRLLAAMAYQESHWNPEAVSSTGVRGLMMLTQATANEMGVTDREDPEQSIFAGTAYLTIIKNRLPERIAEPDRTWLALAAYNIGLGHLEDARILTEKNGGNPDRWADVRENLPLLAKQQWFSQTRYGYARGGEPVRFVGNIRRYYDIMLHHDEVNRNSTTPPAEPNQTLPAAL</sequence>
<keyword evidence="7 8" id="KW-0961">Cell wall biogenesis/degradation</keyword>
<comment type="similarity">
    <text evidence="8">In the N-terminal section; belongs to the bacterial solute-binding protein 3 family.</text>
</comment>
<dbReference type="Proteomes" id="UP000094379">
    <property type="component" value="Unassembled WGS sequence"/>
</dbReference>
<dbReference type="SMART" id="SM00062">
    <property type="entry name" value="PBPb"/>
    <property type="match status" value="1"/>
</dbReference>
<feature type="active site" evidence="8">
    <location>
        <position position="294"/>
    </location>
</feature>
<dbReference type="AlphaFoldDB" id="A0A1E3GRT5"/>
<evidence type="ECO:0000313" key="10">
    <source>
        <dbReference type="EMBL" id="ODN66655.1"/>
    </source>
</evidence>
<evidence type="ECO:0000256" key="4">
    <source>
        <dbReference type="ARBA" id="ARBA00023136"/>
    </source>
</evidence>
<dbReference type="Gene3D" id="1.10.530.10">
    <property type="match status" value="1"/>
</dbReference>
<organism evidence="10 11">
    <name type="scientific">Methylophaga muralis</name>
    <dbReference type="NCBI Taxonomy" id="291169"/>
    <lineage>
        <taxon>Bacteria</taxon>
        <taxon>Pseudomonadati</taxon>
        <taxon>Pseudomonadota</taxon>
        <taxon>Gammaproteobacteria</taxon>
        <taxon>Thiotrichales</taxon>
        <taxon>Piscirickettsiaceae</taxon>
        <taxon>Methylophaga</taxon>
    </lineage>
</organism>
<keyword evidence="6 8" id="KW-0456">Lyase</keyword>
<dbReference type="InterPro" id="IPR008258">
    <property type="entry name" value="Transglycosylase_SLT_dom_1"/>
</dbReference>
<proteinExistence type="inferred from homology"/>
<dbReference type="InterPro" id="IPR023346">
    <property type="entry name" value="Lysozyme-like_dom_sf"/>
</dbReference>
<evidence type="ECO:0000256" key="1">
    <source>
        <dbReference type="ARBA" id="ARBA00007734"/>
    </source>
</evidence>
<dbReference type="EMBL" id="MCRI01000015">
    <property type="protein sequence ID" value="ODN66655.1"/>
    <property type="molecule type" value="Genomic_DNA"/>
</dbReference>
<evidence type="ECO:0000256" key="3">
    <source>
        <dbReference type="ARBA" id="ARBA00022729"/>
    </source>
</evidence>
<evidence type="ECO:0000256" key="6">
    <source>
        <dbReference type="ARBA" id="ARBA00023239"/>
    </source>
</evidence>
<keyword evidence="11" id="KW-1185">Reference proteome</keyword>
<dbReference type="PATRIC" id="fig|291169.3.peg.1615"/>
<feature type="region of interest" description="LT domain" evidence="8">
    <location>
        <begin position="248"/>
        <end position="456"/>
    </location>
</feature>
<dbReference type="PROSITE" id="PS00922">
    <property type="entry name" value="TRANSGLYCOSYLASE"/>
    <property type="match status" value="1"/>
</dbReference>
<protein>
    <recommendedName>
        <fullName evidence="8">Membrane-bound lytic murein transglycosylase F</fullName>
        <ecNumber evidence="8">4.2.2.n1</ecNumber>
    </recommendedName>
    <alternativeName>
        <fullName evidence="8">Murein lyase F</fullName>
    </alternativeName>
</protein>
<dbReference type="GO" id="GO:0008933">
    <property type="term" value="F:peptidoglycan lytic transglycosylase activity"/>
    <property type="evidence" value="ECO:0007669"/>
    <property type="project" value="UniProtKB-UniRule"/>
</dbReference>
<dbReference type="Gene3D" id="3.40.190.10">
    <property type="entry name" value="Periplasmic binding protein-like II"/>
    <property type="match status" value="2"/>
</dbReference>
<dbReference type="InterPro" id="IPR000189">
    <property type="entry name" value="Transglyc_AS"/>
</dbReference>
<accession>A0A1E3GRT5</accession>
<keyword evidence="5 8" id="KW-0998">Cell outer membrane</keyword>
<name>A0A1E3GRT5_9GAMM</name>
<evidence type="ECO:0000256" key="8">
    <source>
        <dbReference type="HAMAP-Rule" id="MF_02016"/>
    </source>
</evidence>
<comment type="subcellular location">
    <subcellularLocation>
        <location evidence="8">Cell outer membrane</location>
        <topology evidence="8">Peripheral membrane protein</topology>
    </subcellularLocation>
    <text evidence="8">Attached to the inner leaflet of the outer membrane.</text>
</comment>
<dbReference type="Pfam" id="PF00497">
    <property type="entry name" value="SBP_bac_3"/>
    <property type="match status" value="1"/>
</dbReference>
<evidence type="ECO:0000256" key="7">
    <source>
        <dbReference type="ARBA" id="ARBA00023316"/>
    </source>
</evidence>
<dbReference type="CDD" id="cd01009">
    <property type="entry name" value="PBP2_YfhD_N"/>
    <property type="match status" value="1"/>
</dbReference>
<comment type="caution">
    <text evidence="10">The sequence shown here is derived from an EMBL/GenBank/DDBJ whole genome shotgun (WGS) entry which is preliminary data.</text>
</comment>
<dbReference type="NCBIfam" id="NF008112">
    <property type="entry name" value="PRK10859.1"/>
    <property type="match status" value="1"/>
</dbReference>
<dbReference type="Pfam" id="PF01464">
    <property type="entry name" value="SLT"/>
    <property type="match status" value="1"/>
</dbReference>
<dbReference type="GO" id="GO:0009253">
    <property type="term" value="P:peptidoglycan catabolic process"/>
    <property type="evidence" value="ECO:0007669"/>
    <property type="project" value="TreeGrafter"/>
</dbReference>